<name>A0A1I7YX28_9BILA</name>
<evidence type="ECO:0000313" key="1">
    <source>
        <dbReference type="Proteomes" id="UP000095287"/>
    </source>
</evidence>
<organism evidence="1 2">
    <name type="scientific">Steinernema glaseri</name>
    <dbReference type="NCBI Taxonomy" id="37863"/>
    <lineage>
        <taxon>Eukaryota</taxon>
        <taxon>Metazoa</taxon>
        <taxon>Ecdysozoa</taxon>
        <taxon>Nematoda</taxon>
        <taxon>Chromadorea</taxon>
        <taxon>Rhabditida</taxon>
        <taxon>Tylenchina</taxon>
        <taxon>Panagrolaimomorpha</taxon>
        <taxon>Strongyloidoidea</taxon>
        <taxon>Steinernematidae</taxon>
        <taxon>Steinernema</taxon>
    </lineage>
</organism>
<evidence type="ECO:0000313" key="2">
    <source>
        <dbReference type="WBParaSite" id="L893_g20723.t1"/>
    </source>
</evidence>
<accession>A0A1I7YX28</accession>
<keyword evidence="1" id="KW-1185">Reference proteome</keyword>
<dbReference type="AlphaFoldDB" id="A0A1I7YX28"/>
<sequence>MKRNGKNTAKSATKKKPRLELPNDFAYLSGDIMTDIVDAHMNPWTWQDGSFNRVRYVKGDWKNRALTYSFVECQISSSGPRFERHSGLREVKTRELQFDELLPSDAIRHVKIRYTDLSECPNISALMPRMMDRLEITGSDVRVVSALKLLPDTFAEISFSVYNPETPSDEEHLALERQVIERLRSKHLRKFKCEMITSRERTPLNLEAALCEFLSKPSFQLVRLDFSISLDVVAHAVQSWRNRSSFPVSKQKLVFPWTYAEFELEEFFKSLFPAWTFDKDYNTSYSETHPLVSDRILTCTASYELAAYYRSIVVCFENEQ</sequence>
<reference evidence="2" key="1">
    <citation type="submission" date="2016-11" db="UniProtKB">
        <authorList>
            <consortium name="WormBaseParasite"/>
        </authorList>
    </citation>
    <scope>IDENTIFICATION</scope>
</reference>
<dbReference type="WBParaSite" id="L893_g20723.t1">
    <property type="protein sequence ID" value="L893_g20723.t1"/>
    <property type="gene ID" value="L893_g20723"/>
</dbReference>
<protein>
    <submittedName>
        <fullName evidence="2">FTH domain-containing protein</fullName>
    </submittedName>
</protein>
<dbReference type="Proteomes" id="UP000095287">
    <property type="component" value="Unplaced"/>
</dbReference>
<proteinExistence type="predicted"/>